<keyword evidence="4" id="KW-0597">Phosphoprotein</keyword>
<dbReference type="EMBL" id="CCSB01000003">
    <property type="protein sequence ID" value="CDZ78321.1"/>
    <property type="molecule type" value="Genomic_DNA"/>
</dbReference>
<dbReference type="PROSITE" id="PS50885">
    <property type="entry name" value="HAMP"/>
    <property type="match status" value="1"/>
</dbReference>
<dbReference type="CDD" id="cd06225">
    <property type="entry name" value="HAMP"/>
    <property type="match status" value="1"/>
</dbReference>
<dbReference type="InterPro" id="IPR004358">
    <property type="entry name" value="Sig_transdc_His_kin-like_C"/>
</dbReference>
<evidence type="ECO:0000256" key="2">
    <source>
        <dbReference type="ARBA" id="ARBA00004370"/>
    </source>
</evidence>
<evidence type="ECO:0000313" key="14">
    <source>
        <dbReference type="EMBL" id="CDZ78321.1"/>
    </source>
</evidence>
<keyword evidence="11" id="KW-1133">Transmembrane helix</keyword>
<dbReference type="SMART" id="SM00387">
    <property type="entry name" value="HATPase_c"/>
    <property type="match status" value="1"/>
</dbReference>
<dbReference type="eggNOG" id="COG4191">
    <property type="taxonomic scope" value="Bacteria"/>
</dbReference>
<sequence length="545" mass="61732">MSIRYKIFLSLLIVALLFIPVNLYLLTRYLQVKQNFLTIVDKTVPRFDALLTMQNIITRINLFITNFDRELQKAAINSNTPNKIGAVKDELLSLLEELGDQQKLYQKYASTSNRNVQVLNQLRDDVILTALDVFSVKENDAPEQIVEQRKVVLEAKGAKLNEFTKAILLQESTSLDAEKEKTIIASVELRNLIVFLNAIIILITLALSLFLMRVISKPIIQLSDFASNIDYKDLKPLLPILTKDEIGQLQTHLNTTLIKLDKAKARLIETSRSAGIAEIATSILHNIGNVLNSINTSVAILSENHRDSHLNQLHRLLEILQENKTSLDYYFNQDERGKLFIPYFEKLVAQLQNEKEQMQEELKHLTKNLIHVNQVIAAQQLSGKPSSLIVEPIELEELIEDIVLLYASQLRKLDIKVERMYSITPLFLSTRAKIQQILINLIKNAIDSLMTSKLKERRLVIKTEELNPAKNIGIIVNDNGMGIAKDDLEKIFSFGFSTKLEGHGYGLHNCAILANELGGKLYVQSNGPQQGASFVLELPRRFSES</sequence>
<dbReference type="Pfam" id="PF00672">
    <property type="entry name" value="HAMP"/>
    <property type="match status" value="1"/>
</dbReference>
<dbReference type="EC" id="2.7.13.3" evidence="3"/>
<name>A0A078KZH3_9GAMM</name>
<evidence type="ECO:0000256" key="6">
    <source>
        <dbReference type="ARBA" id="ARBA00022741"/>
    </source>
</evidence>
<dbReference type="SMART" id="SM00304">
    <property type="entry name" value="HAMP"/>
    <property type="match status" value="1"/>
</dbReference>
<accession>A0A078KZH3</accession>
<dbReference type="RefSeq" id="WP_052403281.1">
    <property type="nucleotide sequence ID" value="NZ_CCVW01000003.1"/>
</dbReference>
<dbReference type="GO" id="GO:0004673">
    <property type="term" value="F:protein histidine kinase activity"/>
    <property type="evidence" value="ECO:0007669"/>
    <property type="project" value="UniProtKB-EC"/>
</dbReference>
<protein>
    <recommendedName>
        <fullName evidence="3">histidine kinase</fullName>
        <ecNumber evidence="3">2.7.13.3</ecNumber>
    </recommendedName>
</protein>
<evidence type="ECO:0000256" key="8">
    <source>
        <dbReference type="ARBA" id="ARBA00022840"/>
    </source>
</evidence>
<keyword evidence="7" id="KW-0418">Kinase</keyword>
<keyword evidence="11" id="KW-0472">Membrane</keyword>
<evidence type="ECO:0000256" key="3">
    <source>
        <dbReference type="ARBA" id="ARBA00012438"/>
    </source>
</evidence>
<dbReference type="PROSITE" id="PS50109">
    <property type="entry name" value="HIS_KIN"/>
    <property type="match status" value="1"/>
</dbReference>
<dbReference type="GO" id="GO:0000160">
    <property type="term" value="P:phosphorelay signal transduction system"/>
    <property type="evidence" value="ECO:0007669"/>
    <property type="project" value="UniProtKB-KW"/>
</dbReference>
<evidence type="ECO:0000256" key="9">
    <source>
        <dbReference type="ARBA" id="ARBA00023012"/>
    </source>
</evidence>
<dbReference type="Pfam" id="PF02518">
    <property type="entry name" value="HATPase_c"/>
    <property type="match status" value="1"/>
</dbReference>
<evidence type="ECO:0000256" key="10">
    <source>
        <dbReference type="SAM" id="Coils"/>
    </source>
</evidence>
<dbReference type="InterPro" id="IPR003660">
    <property type="entry name" value="HAMP_dom"/>
</dbReference>
<keyword evidence="6" id="KW-0547">Nucleotide-binding</keyword>
<dbReference type="AlphaFoldDB" id="A0A078KZH3"/>
<feature type="transmembrane region" description="Helical" evidence="11">
    <location>
        <begin position="192"/>
        <end position="212"/>
    </location>
</feature>
<dbReference type="SUPFAM" id="SSF158472">
    <property type="entry name" value="HAMP domain-like"/>
    <property type="match status" value="1"/>
</dbReference>
<evidence type="ECO:0000259" key="13">
    <source>
        <dbReference type="PROSITE" id="PS50885"/>
    </source>
</evidence>
<dbReference type="Proteomes" id="UP000044071">
    <property type="component" value="Unassembled WGS sequence"/>
</dbReference>
<dbReference type="Gene3D" id="1.10.287.130">
    <property type="match status" value="1"/>
</dbReference>
<evidence type="ECO:0000256" key="1">
    <source>
        <dbReference type="ARBA" id="ARBA00000085"/>
    </source>
</evidence>
<evidence type="ECO:0000256" key="7">
    <source>
        <dbReference type="ARBA" id="ARBA00022777"/>
    </source>
</evidence>
<dbReference type="InterPro" id="IPR003594">
    <property type="entry name" value="HATPase_dom"/>
</dbReference>
<dbReference type="PRINTS" id="PR00344">
    <property type="entry name" value="BCTRLSENSOR"/>
</dbReference>
<dbReference type="OrthoDB" id="9808408at2"/>
<feature type="domain" description="Histidine kinase" evidence="12">
    <location>
        <begin position="282"/>
        <end position="542"/>
    </location>
</feature>
<evidence type="ECO:0000256" key="5">
    <source>
        <dbReference type="ARBA" id="ARBA00022679"/>
    </source>
</evidence>
<dbReference type="GO" id="GO:0016020">
    <property type="term" value="C:membrane"/>
    <property type="evidence" value="ECO:0007669"/>
    <property type="project" value="UniProtKB-SubCell"/>
</dbReference>
<dbReference type="STRING" id="1034943.BN59_02631"/>
<keyword evidence="10" id="KW-0175">Coiled coil</keyword>
<feature type="coiled-coil region" evidence="10">
    <location>
        <begin position="341"/>
        <end position="375"/>
    </location>
</feature>
<comment type="subcellular location">
    <subcellularLocation>
        <location evidence="2">Membrane</location>
    </subcellularLocation>
</comment>
<evidence type="ECO:0000256" key="11">
    <source>
        <dbReference type="SAM" id="Phobius"/>
    </source>
</evidence>
<dbReference type="InterPro" id="IPR005467">
    <property type="entry name" value="His_kinase_dom"/>
</dbReference>
<keyword evidence="11" id="KW-0812">Transmembrane</keyword>
<comment type="catalytic activity">
    <reaction evidence="1">
        <text>ATP + protein L-histidine = ADP + protein N-phospho-L-histidine.</text>
        <dbReference type="EC" id="2.7.13.3"/>
    </reaction>
</comment>
<dbReference type="GO" id="GO:0005524">
    <property type="term" value="F:ATP binding"/>
    <property type="evidence" value="ECO:0007669"/>
    <property type="project" value="UniProtKB-KW"/>
</dbReference>
<keyword evidence="9" id="KW-0902">Two-component regulatory system</keyword>
<dbReference type="SUPFAM" id="SSF55874">
    <property type="entry name" value="ATPase domain of HSP90 chaperone/DNA topoisomerase II/histidine kinase"/>
    <property type="match status" value="1"/>
</dbReference>
<dbReference type="InterPro" id="IPR036890">
    <property type="entry name" value="HATPase_C_sf"/>
</dbReference>
<evidence type="ECO:0000313" key="15">
    <source>
        <dbReference type="Proteomes" id="UP000044071"/>
    </source>
</evidence>
<gene>
    <name evidence="14" type="primary">fixL_2</name>
    <name evidence="14" type="ORF">BN59_02631</name>
</gene>
<dbReference type="Gene3D" id="1.10.8.500">
    <property type="entry name" value="HAMP domain in histidine kinase"/>
    <property type="match status" value="1"/>
</dbReference>
<keyword evidence="15" id="KW-1185">Reference proteome</keyword>
<keyword evidence="8" id="KW-0067">ATP-binding</keyword>
<dbReference type="Gene3D" id="3.30.565.10">
    <property type="entry name" value="Histidine kinase-like ATPase, C-terminal domain"/>
    <property type="match status" value="1"/>
</dbReference>
<feature type="domain" description="HAMP" evidence="13">
    <location>
        <begin position="213"/>
        <end position="265"/>
    </location>
</feature>
<organism evidence="14 15">
    <name type="scientific">Legionella massiliensis</name>
    <dbReference type="NCBI Taxonomy" id="1034943"/>
    <lineage>
        <taxon>Bacteria</taxon>
        <taxon>Pseudomonadati</taxon>
        <taxon>Pseudomonadota</taxon>
        <taxon>Gammaproteobacteria</taxon>
        <taxon>Legionellales</taxon>
        <taxon>Legionellaceae</taxon>
        <taxon>Legionella</taxon>
    </lineage>
</organism>
<reference evidence="14 15" key="1">
    <citation type="submission" date="2014-06" db="EMBL/GenBank/DDBJ databases">
        <authorList>
            <person name="Urmite Genomes Urmite Genomes"/>
        </authorList>
    </citation>
    <scope>NUCLEOTIDE SEQUENCE [LARGE SCALE GENOMIC DNA]</scope>
</reference>
<evidence type="ECO:0000256" key="4">
    <source>
        <dbReference type="ARBA" id="ARBA00022553"/>
    </source>
</evidence>
<proteinExistence type="predicted"/>
<keyword evidence="5" id="KW-0808">Transferase</keyword>
<evidence type="ECO:0000259" key="12">
    <source>
        <dbReference type="PROSITE" id="PS50109"/>
    </source>
</evidence>
<dbReference type="PANTHER" id="PTHR43065:SF46">
    <property type="entry name" value="C4-DICARBOXYLATE TRANSPORT SENSOR PROTEIN DCTB"/>
    <property type="match status" value="1"/>
</dbReference>
<dbReference type="PANTHER" id="PTHR43065">
    <property type="entry name" value="SENSOR HISTIDINE KINASE"/>
    <property type="match status" value="1"/>
</dbReference>